<name>A0A927CUT2_9BACI</name>
<dbReference type="RefSeq" id="WP_190997757.1">
    <property type="nucleotide sequence ID" value="NZ_JACXSI010000014.1"/>
</dbReference>
<dbReference type="InterPro" id="IPR018093">
    <property type="entry name" value="BCCT_CS"/>
</dbReference>
<feature type="transmembrane region" description="Helical" evidence="8">
    <location>
        <begin position="472"/>
        <end position="492"/>
    </location>
</feature>
<dbReference type="EMBL" id="JACXSI010000014">
    <property type="protein sequence ID" value="MBD3108198.1"/>
    <property type="molecule type" value="Genomic_DNA"/>
</dbReference>
<evidence type="ECO:0000256" key="3">
    <source>
        <dbReference type="ARBA" id="ARBA00022448"/>
    </source>
</evidence>
<keyword evidence="4" id="KW-1003">Cell membrane</keyword>
<evidence type="ECO:0000256" key="8">
    <source>
        <dbReference type="SAM" id="Phobius"/>
    </source>
</evidence>
<feature type="transmembrane region" description="Helical" evidence="8">
    <location>
        <begin position="409"/>
        <end position="435"/>
    </location>
</feature>
<evidence type="ECO:0000256" key="4">
    <source>
        <dbReference type="ARBA" id="ARBA00022475"/>
    </source>
</evidence>
<dbReference type="AlphaFoldDB" id="A0A927CUT2"/>
<protein>
    <submittedName>
        <fullName evidence="9">BCCT family transporter</fullName>
    </submittedName>
</protein>
<dbReference type="GO" id="GO:0005886">
    <property type="term" value="C:plasma membrane"/>
    <property type="evidence" value="ECO:0007669"/>
    <property type="project" value="UniProtKB-SubCell"/>
</dbReference>
<dbReference type="Pfam" id="PF02028">
    <property type="entry name" value="BCCT"/>
    <property type="match status" value="1"/>
</dbReference>
<comment type="similarity">
    <text evidence="2">Belongs to the BCCT transporter (TC 2.A.15) family.</text>
</comment>
<feature type="transmembrane region" description="Helical" evidence="8">
    <location>
        <begin position="89"/>
        <end position="109"/>
    </location>
</feature>
<keyword evidence="7 8" id="KW-0472">Membrane</keyword>
<evidence type="ECO:0000313" key="10">
    <source>
        <dbReference type="Proteomes" id="UP000602076"/>
    </source>
</evidence>
<sequence>MKNKNIVLSVSLSVIGIIIVWGLIPESWLGSYSLHNVMGNTNSFILKKFGWYYSLFLAAGLILVIYLIFSKYGSIKLGKDNDSPQFSYLTWLSMLFSAGMGIGLVFFGISEPLSHLNSPLSDGMSENERIRFAMIYSFFHWGLQPWAIYSIVALIIAYFTFRKGKSYLISSCVTPLFRTSSSSKTNNAVDIFAILATVFGIIPSIGIGAQQISGGLSYLFPKIDNTLSLQLIIIIVFTFLFLYSAQSGLKRGIKYLSNINVFLAAFLLLFVLFSGPTMFIMDFFTTILGSYIQQLPQMSLRLNPLNPEGAAYIQDWTIFYWGWWISWTPFVGIFIARISKGRTIREFLSGVVIVPSLICMFWFTVFGGASIYIDKFMDGSVAEQIAANGNEIGLFALLEHFHFSSFTTILGMILIAIFFITSADSATFVVSMLSSDGSLNPPNKVKFLWGIVLSLLACVLLVIGGLSSLQTAAIIGALPFSFIIIWMVISFIQSLKEEKLQ</sequence>
<dbReference type="InterPro" id="IPR000060">
    <property type="entry name" value="BCCT_transptr"/>
</dbReference>
<dbReference type="NCBIfam" id="TIGR00842">
    <property type="entry name" value="bcct"/>
    <property type="match status" value="1"/>
</dbReference>
<comment type="caution">
    <text evidence="9">The sequence shown here is derived from an EMBL/GenBank/DDBJ whole genome shotgun (WGS) entry which is preliminary data.</text>
</comment>
<feature type="transmembrane region" description="Helical" evidence="8">
    <location>
        <begin position="255"/>
        <end position="273"/>
    </location>
</feature>
<feature type="transmembrane region" description="Helical" evidence="8">
    <location>
        <begin position="318"/>
        <end position="336"/>
    </location>
</feature>
<feature type="transmembrane region" description="Helical" evidence="8">
    <location>
        <begin position="227"/>
        <end position="243"/>
    </location>
</feature>
<comment type="subcellular location">
    <subcellularLocation>
        <location evidence="1">Cell membrane</location>
        <topology evidence="1">Multi-pass membrane protein</topology>
    </subcellularLocation>
</comment>
<feature type="transmembrane region" description="Helical" evidence="8">
    <location>
        <begin position="49"/>
        <end position="69"/>
    </location>
</feature>
<organism evidence="9 10">
    <name type="scientific">Peribacillus faecalis</name>
    <dbReference type="NCBI Taxonomy" id="2772559"/>
    <lineage>
        <taxon>Bacteria</taxon>
        <taxon>Bacillati</taxon>
        <taxon>Bacillota</taxon>
        <taxon>Bacilli</taxon>
        <taxon>Bacillales</taxon>
        <taxon>Bacillaceae</taxon>
        <taxon>Peribacillus</taxon>
    </lineage>
</organism>
<reference evidence="9" key="1">
    <citation type="submission" date="2020-09" db="EMBL/GenBank/DDBJ databases">
        <title>Bacillus faecalis sp. nov., a moderately halophilic bacterium isolated from cow faeces.</title>
        <authorList>
            <person name="Jiang L."/>
            <person name="Lee J."/>
        </authorList>
    </citation>
    <scope>NUCLEOTIDE SEQUENCE</scope>
    <source>
        <strain evidence="9">AGMB 02131</strain>
    </source>
</reference>
<dbReference type="PROSITE" id="PS01303">
    <property type="entry name" value="BCCT"/>
    <property type="match status" value="1"/>
</dbReference>
<feature type="transmembrane region" description="Helical" evidence="8">
    <location>
        <begin position="188"/>
        <end position="207"/>
    </location>
</feature>
<feature type="transmembrane region" description="Helical" evidence="8">
    <location>
        <begin position="143"/>
        <end position="161"/>
    </location>
</feature>
<keyword evidence="6 8" id="KW-1133">Transmembrane helix</keyword>
<feature type="transmembrane region" description="Helical" evidence="8">
    <location>
        <begin position="7"/>
        <end position="29"/>
    </location>
</feature>
<evidence type="ECO:0000256" key="5">
    <source>
        <dbReference type="ARBA" id="ARBA00022692"/>
    </source>
</evidence>
<keyword evidence="5 8" id="KW-0812">Transmembrane</keyword>
<feature type="transmembrane region" description="Helical" evidence="8">
    <location>
        <begin position="447"/>
        <end position="466"/>
    </location>
</feature>
<proteinExistence type="inferred from homology"/>
<evidence type="ECO:0000256" key="6">
    <source>
        <dbReference type="ARBA" id="ARBA00022989"/>
    </source>
</evidence>
<dbReference type="Proteomes" id="UP000602076">
    <property type="component" value="Unassembled WGS sequence"/>
</dbReference>
<gene>
    <name evidence="9" type="ORF">IEO70_07440</name>
</gene>
<keyword evidence="3" id="KW-0813">Transport</keyword>
<evidence type="ECO:0000256" key="1">
    <source>
        <dbReference type="ARBA" id="ARBA00004651"/>
    </source>
</evidence>
<keyword evidence="10" id="KW-1185">Reference proteome</keyword>
<evidence type="ECO:0000256" key="2">
    <source>
        <dbReference type="ARBA" id="ARBA00005658"/>
    </source>
</evidence>
<dbReference type="PANTHER" id="PTHR30047:SF7">
    <property type="entry name" value="HIGH-AFFINITY CHOLINE TRANSPORT PROTEIN"/>
    <property type="match status" value="1"/>
</dbReference>
<accession>A0A927CUT2</accession>
<evidence type="ECO:0000313" key="9">
    <source>
        <dbReference type="EMBL" id="MBD3108198.1"/>
    </source>
</evidence>
<feature type="transmembrane region" description="Helical" evidence="8">
    <location>
        <begin position="348"/>
        <end position="373"/>
    </location>
</feature>
<dbReference type="GO" id="GO:0022857">
    <property type="term" value="F:transmembrane transporter activity"/>
    <property type="evidence" value="ECO:0007669"/>
    <property type="project" value="InterPro"/>
</dbReference>
<evidence type="ECO:0000256" key="7">
    <source>
        <dbReference type="ARBA" id="ARBA00023136"/>
    </source>
</evidence>
<dbReference type="PANTHER" id="PTHR30047">
    <property type="entry name" value="HIGH-AFFINITY CHOLINE TRANSPORT PROTEIN-RELATED"/>
    <property type="match status" value="1"/>
</dbReference>